<dbReference type="PRINTS" id="PR00081">
    <property type="entry name" value="GDHRDH"/>
</dbReference>
<accession>A0A931F8X6</accession>
<keyword evidence="5" id="KW-1185">Reference proteome</keyword>
<organism evidence="4 5">
    <name type="scientific">Halonatronomonas betaini</name>
    <dbReference type="NCBI Taxonomy" id="2778430"/>
    <lineage>
        <taxon>Bacteria</taxon>
        <taxon>Bacillati</taxon>
        <taxon>Bacillota</taxon>
        <taxon>Clostridia</taxon>
        <taxon>Halanaerobiales</taxon>
        <taxon>Halarsenatibacteraceae</taxon>
        <taxon>Halonatronomonas</taxon>
    </lineage>
</organism>
<proteinExistence type="inferred from homology"/>
<evidence type="ECO:0000313" key="4">
    <source>
        <dbReference type="EMBL" id="MBF8435824.1"/>
    </source>
</evidence>
<dbReference type="EMBL" id="JADPIE010000001">
    <property type="protein sequence ID" value="MBF8435824.1"/>
    <property type="molecule type" value="Genomic_DNA"/>
</dbReference>
<keyword evidence="3" id="KW-0443">Lipid metabolism</keyword>
<comment type="caution">
    <text evidence="4">The sequence shown here is derived from an EMBL/GenBank/DDBJ whole genome shotgun (WGS) entry which is preliminary data.</text>
</comment>
<dbReference type="GO" id="GO:0016491">
    <property type="term" value="F:oxidoreductase activity"/>
    <property type="evidence" value="ECO:0007669"/>
    <property type="project" value="UniProtKB-KW"/>
</dbReference>
<dbReference type="InterPro" id="IPR002347">
    <property type="entry name" value="SDR_fam"/>
</dbReference>
<dbReference type="Gene3D" id="3.40.50.720">
    <property type="entry name" value="NAD(P)-binding Rossmann-like Domain"/>
    <property type="match status" value="1"/>
</dbReference>
<dbReference type="AlphaFoldDB" id="A0A931F8X6"/>
<dbReference type="RefSeq" id="WP_270452502.1">
    <property type="nucleotide sequence ID" value="NZ_JADPIE010000001.1"/>
</dbReference>
<keyword evidence="3" id="KW-0753">Steroid metabolism</keyword>
<evidence type="ECO:0000256" key="3">
    <source>
        <dbReference type="ARBA" id="ARBA00023221"/>
    </source>
</evidence>
<dbReference type="InterPro" id="IPR036291">
    <property type="entry name" value="NAD(P)-bd_dom_sf"/>
</dbReference>
<evidence type="ECO:0000256" key="1">
    <source>
        <dbReference type="ARBA" id="ARBA00006484"/>
    </source>
</evidence>
<dbReference type="GO" id="GO:0008206">
    <property type="term" value="P:bile acid metabolic process"/>
    <property type="evidence" value="ECO:0007669"/>
    <property type="project" value="UniProtKB-ARBA"/>
</dbReference>
<dbReference type="Pfam" id="PF13561">
    <property type="entry name" value="adh_short_C2"/>
    <property type="match status" value="1"/>
</dbReference>
<dbReference type="FunFam" id="3.40.50.720:FF:000084">
    <property type="entry name" value="Short-chain dehydrogenase reductase"/>
    <property type="match status" value="1"/>
</dbReference>
<dbReference type="InterPro" id="IPR050259">
    <property type="entry name" value="SDR"/>
</dbReference>
<name>A0A931F8X6_9FIRM</name>
<evidence type="ECO:0000256" key="2">
    <source>
        <dbReference type="ARBA" id="ARBA00023002"/>
    </source>
</evidence>
<dbReference type="CDD" id="cd05344">
    <property type="entry name" value="BKR_like_SDR_like"/>
    <property type="match status" value="1"/>
</dbReference>
<keyword evidence="2" id="KW-0560">Oxidoreductase</keyword>
<dbReference type="PANTHER" id="PTHR42879">
    <property type="entry name" value="3-OXOACYL-(ACYL-CARRIER-PROTEIN) REDUCTASE"/>
    <property type="match status" value="1"/>
</dbReference>
<dbReference type="Proteomes" id="UP000621436">
    <property type="component" value="Unassembled WGS sequence"/>
</dbReference>
<dbReference type="PANTHER" id="PTHR42879:SF6">
    <property type="entry name" value="NADPH-DEPENDENT REDUCTASE BACG"/>
    <property type="match status" value="1"/>
</dbReference>
<protein>
    <submittedName>
        <fullName evidence="4">SDR family oxidoreductase</fullName>
    </submittedName>
</protein>
<sequence length="263" mass="28241">MDLKIGGNSALITASSSGLGRSVARAFARENLNVAVNGRNQDKLAKTVEELKELGTGNIIGIQGDITKKADIENLVEKTYKEFGQLDHLVTSAGGPPSARFLDTTDEDWYQSYDLLVMSVVRIIRAASKYLKEGQGGTIVNITSMSTKEAIEGLVLSNSVRMAVIGLMKTVSKEFGPEIRANAVLPGPHETLRMQDLINAGVEQGRFESYQQGLESWSDGIPVERIGEPDRLGDLVAFLSSPLSNYINGAAIPIDGGKSSSNL</sequence>
<dbReference type="SUPFAM" id="SSF51735">
    <property type="entry name" value="NAD(P)-binding Rossmann-fold domains"/>
    <property type="match status" value="1"/>
</dbReference>
<comment type="similarity">
    <text evidence="1">Belongs to the short-chain dehydrogenases/reductases (SDR) family.</text>
</comment>
<reference evidence="4" key="1">
    <citation type="submission" date="2020-11" db="EMBL/GenBank/DDBJ databases">
        <title>Halonatronomonas betainensis gen. nov., sp. nov. a novel haloalkaliphilic representative of the family Halanaerobiacae capable of betaine degradation.</title>
        <authorList>
            <person name="Boltyanskaya Y."/>
            <person name="Kevbrin V."/>
            <person name="Detkova E."/>
            <person name="Grouzdev D.S."/>
            <person name="Koziaeva V."/>
            <person name="Zhilina T."/>
        </authorList>
    </citation>
    <scope>NUCLEOTIDE SEQUENCE</scope>
    <source>
        <strain evidence="4">Z-7014</strain>
    </source>
</reference>
<gene>
    <name evidence="4" type="ORF">I0Q91_01920</name>
</gene>
<evidence type="ECO:0000313" key="5">
    <source>
        <dbReference type="Proteomes" id="UP000621436"/>
    </source>
</evidence>